<accession>A0ABP4SAQ2</accession>
<sequence>MPGAAPPDPGPGRAGRRPRRLDNRNGEVSGMTETDWNDDGQLLEALRDALTEADVPRAFVEAGKAAFAWRTIDAELAALTYDSAWDTVEAAPVRSAESATLRALTFASDGWTIEIELTPEGLLGQLDPAAPGEITARTDSGVLATARIDELGFFVLKPLPKVPYRLVCIPDDGPTILTGWVTP</sequence>
<dbReference type="EMBL" id="BAAANF010000003">
    <property type="protein sequence ID" value="GAA1670041.1"/>
    <property type="molecule type" value="Genomic_DNA"/>
</dbReference>
<comment type="caution">
    <text evidence="2">The sequence shown here is derived from an EMBL/GenBank/DDBJ whole genome shotgun (WGS) entry which is preliminary data.</text>
</comment>
<organism evidence="2 3">
    <name type="scientific">Kribbella yunnanensis</name>
    <dbReference type="NCBI Taxonomy" id="190194"/>
    <lineage>
        <taxon>Bacteria</taxon>
        <taxon>Bacillati</taxon>
        <taxon>Actinomycetota</taxon>
        <taxon>Actinomycetes</taxon>
        <taxon>Propionibacteriales</taxon>
        <taxon>Kribbellaceae</taxon>
        <taxon>Kribbella</taxon>
    </lineage>
</organism>
<evidence type="ECO:0000256" key="1">
    <source>
        <dbReference type="SAM" id="MobiDB-lite"/>
    </source>
</evidence>
<dbReference type="Proteomes" id="UP001500280">
    <property type="component" value="Unassembled WGS sequence"/>
</dbReference>
<feature type="compositionally biased region" description="Pro residues" evidence="1">
    <location>
        <begin position="1"/>
        <end position="10"/>
    </location>
</feature>
<evidence type="ECO:0000313" key="2">
    <source>
        <dbReference type="EMBL" id="GAA1670041.1"/>
    </source>
</evidence>
<protein>
    <submittedName>
        <fullName evidence="2">Uncharacterized protein</fullName>
    </submittedName>
</protein>
<keyword evidence="3" id="KW-1185">Reference proteome</keyword>
<evidence type="ECO:0000313" key="3">
    <source>
        <dbReference type="Proteomes" id="UP001500280"/>
    </source>
</evidence>
<reference evidence="3" key="1">
    <citation type="journal article" date="2019" name="Int. J. Syst. Evol. Microbiol.">
        <title>The Global Catalogue of Microorganisms (GCM) 10K type strain sequencing project: providing services to taxonomists for standard genome sequencing and annotation.</title>
        <authorList>
            <consortium name="The Broad Institute Genomics Platform"/>
            <consortium name="The Broad Institute Genome Sequencing Center for Infectious Disease"/>
            <person name="Wu L."/>
            <person name="Ma J."/>
        </authorList>
    </citation>
    <scope>NUCLEOTIDE SEQUENCE [LARGE SCALE GENOMIC DNA]</scope>
    <source>
        <strain evidence="3">JCM 14307</strain>
    </source>
</reference>
<name>A0ABP4SAQ2_9ACTN</name>
<proteinExistence type="predicted"/>
<feature type="region of interest" description="Disordered" evidence="1">
    <location>
        <begin position="1"/>
        <end position="36"/>
    </location>
</feature>
<gene>
    <name evidence="2" type="ORF">GCM10009745_10630</name>
</gene>